<evidence type="ECO:0000313" key="4">
    <source>
        <dbReference type="EMBL" id="XAY04601.1"/>
    </source>
</evidence>
<proteinExistence type="predicted"/>
<dbReference type="AlphaFoldDB" id="A0AAU7ASN6"/>
<dbReference type="PANTHER" id="PTHR43877">
    <property type="entry name" value="AMINOALKYLPHOSPHONATE N-ACETYLTRANSFERASE-RELATED-RELATED"/>
    <property type="match status" value="1"/>
</dbReference>
<evidence type="ECO:0000259" key="3">
    <source>
        <dbReference type="PROSITE" id="PS51186"/>
    </source>
</evidence>
<keyword evidence="2" id="KW-0012">Acyltransferase</keyword>
<sequence length="172" mass="18640">MPATTLATRPITPADKAALRRFHARLSEESRYRRFHSAKDELTQGDLRYLTEVDGERHIALVAEDPSRPGDFVGVARVVDLDNGTGEAEIAVVVRDDVQAAGVGGMLVDDLRDRASEAGMGALVAEVQADNHRALRFFQGQGARQRQTGWSGVYALILPPRGEEPSGSHPIA</sequence>
<evidence type="ECO:0000256" key="2">
    <source>
        <dbReference type="ARBA" id="ARBA00023315"/>
    </source>
</evidence>
<dbReference type="InterPro" id="IPR016181">
    <property type="entry name" value="Acyl_CoA_acyltransferase"/>
</dbReference>
<gene>
    <name evidence="4" type="ORF">DSM112329_01436</name>
</gene>
<keyword evidence="1" id="KW-0808">Transferase</keyword>
<dbReference type="InterPro" id="IPR050832">
    <property type="entry name" value="Bact_Acetyltransf"/>
</dbReference>
<dbReference type="RefSeq" id="WP_354701129.1">
    <property type="nucleotide sequence ID" value="NZ_CP114014.1"/>
</dbReference>
<reference evidence="4" key="1">
    <citation type="submission" date="2022-12" db="EMBL/GenBank/DDBJ databases">
        <title>Paraconexibacter alkalitolerans sp. nov. and Baekduia alba sp. nov., isolated from soil and emended description of the genera Paraconexibacter (Chun et al., 2020) and Baekduia (An et al., 2020).</title>
        <authorList>
            <person name="Vieira S."/>
            <person name="Huber K.J."/>
            <person name="Geppert A."/>
            <person name="Wolf J."/>
            <person name="Neumann-Schaal M."/>
            <person name="Muesken M."/>
            <person name="Overmann J."/>
        </authorList>
    </citation>
    <scope>NUCLEOTIDE SEQUENCE</scope>
    <source>
        <strain evidence="4">AEG42_29</strain>
    </source>
</reference>
<dbReference type="EMBL" id="CP114014">
    <property type="protein sequence ID" value="XAY04601.1"/>
    <property type="molecule type" value="Genomic_DNA"/>
</dbReference>
<dbReference type="Pfam" id="PF00583">
    <property type="entry name" value="Acetyltransf_1"/>
    <property type="match status" value="1"/>
</dbReference>
<dbReference type="InterPro" id="IPR000182">
    <property type="entry name" value="GNAT_dom"/>
</dbReference>
<organism evidence="4">
    <name type="scientific">Paraconexibacter sp. AEG42_29</name>
    <dbReference type="NCBI Taxonomy" id="2997339"/>
    <lineage>
        <taxon>Bacteria</taxon>
        <taxon>Bacillati</taxon>
        <taxon>Actinomycetota</taxon>
        <taxon>Thermoleophilia</taxon>
        <taxon>Solirubrobacterales</taxon>
        <taxon>Paraconexibacteraceae</taxon>
        <taxon>Paraconexibacter</taxon>
    </lineage>
</organism>
<accession>A0AAU7ASN6</accession>
<dbReference type="Gene3D" id="3.40.630.30">
    <property type="match status" value="1"/>
</dbReference>
<evidence type="ECO:0000256" key="1">
    <source>
        <dbReference type="ARBA" id="ARBA00022679"/>
    </source>
</evidence>
<dbReference type="PROSITE" id="PS51186">
    <property type="entry name" value="GNAT"/>
    <property type="match status" value="1"/>
</dbReference>
<feature type="domain" description="N-acetyltransferase" evidence="3">
    <location>
        <begin position="6"/>
        <end position="161"/>
    </location>
</feature>
<protein>
    <submittedName>
        <fullName evidence="4">Acetyltransferase</fullName>
    </submittedName>
</protein>
<name>A0AAU7ASN6_9ACTN</name>
<dbReference type="GO" id="GO:0016747">
    <property type="term" value="F:acyltransferase activity, transferring groups other than amino-acyl groups"/>
    <property type="evidence" value="ECO:0007669"/>
    <property type="project" value="InterPro"/>
</dbReference>
<dbReference type="KEGG" id="parq:DSM112329_01436"/>
<dbReference type="SUPFAM" id="SSF55729">
    <property type="entry name" value="Acyl-CoA N-acyltransferases (Nat)"/>
    <property type="match status" value="1"/>
</dbReference>